<organism evidence="3 4">
    <name type="scientific">Intrasporangium chromatireducens Q5-1</name>
    <dbReference type="NCBI Taxonomy" id="584657"/>
    <lineage>
        <taxon>Bacteria</taxon>
        <taxon>Bacillati</taxon>
        <taxon>Actinomycetota</taxon>
        <taxon>Actinomycetes</taxon>
        <taxon>Micrococcales</taxon>
        <taxon>Intrasporangiaceae</taxon>
        <taxon>Intrasporangium</taxon>
    </lineage>
</organism>
<name>W9GCK2_9MICO</name>
<evidence type="ECO:0000256" key="2">
    <source>
        <dbReference type="ARBA" id="ARBA00022679"/>
    </source>
</evidence>
<dbReference type="GO" id="GO:0005829">
    <property type="term" value="C:cytosol"/>
    <property type="evidence" value="ECO:0007669"/>
    <property type="project" value="TreeGrafter"/>
</dbReference>
<keyword evidence="1" id="KW-0328">Glycosyltransferase</keyword>
<protein>
    <submittedName>
        <fullName evidence="3">Glycosyl transferase</fullName>
    </submittedName>
</protein>
<accession>W9GCK2</accession>
<dbReference type="Proteomes" id="UP000019494">
    <property type="component" value="Unassembled WGS sequence"/>
</dbReference>
<dbReference type="GO" id="GO:0009244">
    <property type="term" value="P:lipopolysaccharide core region biosynthetic process"/>
    <property type="evidence" value="ECO:0007669"/>
    <property type="project" value="TreeGrafter"/>
</dbReference>
<gene>
    <name evidence="3" type="ORF">N864_18200</name>
</gene>
<proteinExistence type="predicted"/>
<feature type="non-terminal residue" evidence="3">
    <location>
        <position position="321"/>
    </location>
</feature>
<dbReference type="InterPro" id="IPR002201">
    <property type="entry name" value="Glyco_trans_9"/>
</dbReference>
<evidence type="ECO:0000313" key="3">
    <source>
        <dbReference type="EMBL" id="EWT03815.1"/>
    </source>
</evidence>
<dbReference type="Gene3D" id="3.40.50.2000">
    <property type="entry name" value="Glycogen Phosphorylase B"/>
    <property type="match status" value="2"/>
</dbReference>
<comment type="caution">
    <text evidence="3">The sequence shown here is derived from an EMBL/GenBank/DDBJ whole genome shotgun (WGS) entry which is preliminary data.</text>
</comment>
<evidence type="ECO:0000256" key="1">
    <source>
        <dbReference type="ARBA" id="ARBA00022676"/>
    </source>
</evidence>
<dbReference type="PANTHER" id="PTHR30160">
    <property type="entry name" value="TETRAACYLDISACCHARIDE 4'-KINASE-RELATED"/>
    <property type="match status" value="1"/>
</dbReference>
<dbReference type="PANTHER" id="PTHR30160:SF1">
    <property type="entry name" value="LIPOPOLYSACCHARIDE 1,2-N-ACETYLGLUCOSAMINETRANSFERASE-RELATED"/>
    <property type="match status" value="1"/>
</dbReference>
<keyword evidence="2 3" id="KW-0808">Transferase</keyword>
<reference evidence="4" key="1">
    <citation type="submission" date="2013-08" db="EMBL/GenBank/DDBJ databases">
        <title>Intrasporangium oryzae NRRL B-24470.</title>
        <authorList>
            <person name="Liu H."/>
            <person name="Wang G."/>
        </authorList>
    </citation>
    <scope>NUCLEOTIDE SEQUENCE [LARGE SCALE GENOMIC DNA]</scope>
    <source>
        <strain evidence="4">Q5-1</strain>
    </source>
</reference>
<dbReference type="GO" id="GO:0008713">
    <property type="term" value="F:ADP-heptose-lipopolysaccharide heptosyltransferase activity"/>
    <property type="evidence" value="ECO:0007669"/>
    <property type="project" value="TreeGrafter"/>
</dbReference>
<sequence length="321" mass="32726">MTSHPIHPGGPGRTLAVRLDSDGDVLLAGPALRALRAGGDRLDLLVAPSGRQAAELLPGIDDVIVFDAPWSGNDPPPVSARAVERLVTRLREAAYDDVVIFTSFHQSALPMALLARLAGAGRVSATSEDYPGSLLDVRHRRMPLGAPDLGGAAGGHEVEAMLALAAAAGFPLPAEDDARLRLAPLGPPTRPELRIGGPYVVLAPTASVPARSLGDLASRRIADRLAADGWTVVVTGAPTGPTPAPVVVPRGGVDLVGRTTLAELAQVLAGAQCAVAVNSGPGHLAAAVGTPVVSLFAPVVPAERWAPWGVPSVVLGDRLAA</sequence>
<evidence type="ECO:0000313" key="4">
    <source>
        <dbReference type="Proteomes" id="UP000019494"/>
    </source>
</evidence>
<dbReference type="Pfam" id="PF01075">
    <property type="entry name" value="Glyco_transf_9"/>
    <property type="match status" value="1"/>
</dbReference>
<dbReference type="AlphaFoldDB" id="W9GCK2"/>
<dbReference type="RefSeq" id="WP_051518933.1">
    <property type="nucleotide sequence ID" value="NZ_AWQS01000444.1"/>
</dbReference>
<keyword evidence="4" id="KW-1185">Reference proteome</keyword>
<dbReference type="CDD" id="cd03789">
    <property type="entry name" value="GT9_LPS_heptosyltransferase"/>
    <property type="match status" value="1"/>
</dbReference>
<dbReference type="EMBL" id="AWQS01000444">
    <property type="protein sequence ID" value="EWT03815.1"/>
    <property type="molecule type" value="Genomic_DNA"/>
</dbReference>
<dbReference type="SUPFAM" id="SSF53756">
    <property type="entry name" value="UDP-Glycosyltransferase/glycogen phosphorylase"/>
    <property type="match status" value="1"/>
</dbReference>
<dbReference type="InterPro" id="IPR051199">
    <property type="entry name" value="LPS_LOS_Heptosyltrfase"/>
</dbReference>